<evidence type="ECO:0000256" key="2">
    <source>
        <dbReference type="SAM" id="Phobius"/>
    </source>
</evidence>
<evidence type="ECO:0000256" key="1">
    <source>
        <dbReference type="SAM" id="MobiDB-lite"/>
    </source>
</evidence>
<evidence type="ECO:0000313" key="3">
    <source>
        <dbReference type="EMBL" id="KAF2640456.1"/>
    </source>
</evidence>
<protein>
    <submittedName>
        <fullName evidence="3">Uncharacterized protein</fullName>
    </submittedName>
</protein>
<name>A0A6A6RY39_9PLEO</name>
<proteinExistence type="predicted"/>
<sequence>MLETNTTIYTSIPSPSPSSYLSTTPQDPPSLTLIFGILGTLIAAIGLIIATLQLRHMYQRRRKAVRHHAGIEDPRTVSLPIQSLHALGRFDSGGIDTGITITPTPQPQYANLVA</sequence>
<dbReference type="AlphaFoldDB" id="A0A6A6RY39"/>
<keyword evidence="2" id="KW-0812">Transmembrane</keyword>
<gene>
    <name evidence="3" type="ORF">P280DRAFT_319423</name>
</gene>
<keyword evidence="2" id="KW-0472">Membrane</keyword>
<accession>A0A6A6RY39</accession>
<organism evidence="3 4">
    <name type="scientific">Massarina eburnea CBS 473.64</name>
    <dbReference type="NCBI Taxonomy" id="1395130"/>
    <lineage>
        <taxon>Eukaryota</taxon>
        <taxon>Fungi</taxon>
        <taxon>Dikarya</taxon>
        <taxon>Ascomycota</taxon>
        <taxon>Pezizomycotina</taxon>
        <taxon>Dothideomycetes</taxon>
        <taxon>Pleosporomycetidae</taxon>
        <taxon>Pleosporales</taxon>
        <taxon>Massarineae</taxon>
        <taxon>Massarinaceae</taxon>
        <taxon>Massarina</taxon>
    </lineage>
</organism>
<reference evidence="3" key="1">
    <citation type="journal article" date="2020" name="Stud. Mycol.">
        <title>101 Dothideomycetes genomes: a test case for predicting lifestyles and emergence of pathogens.</title>
        <authorList>
            <person name="Haridas S."/>
            <person name="Albert R."/>
            <person name="Binder M."/>
            <person name="Bloem J."/>
            <person name="Labutti K."/>
            <person name="Salamov A."/>
            <person name="Andreopoulos B."/>
            <person name="Baker S."/>
            <person name="Barry K."/>
            <person name="Bills G."/>
            <person name="Bluhm B."/>
            <person name="Cannon C."/>
            <person name="Castanera R."/>
            <person name="Culley D."/>
            <person name="Daum C."/>
            <person name="Ezra D."/>
            <person name="Gonzalez J."/>
            <person name="Henrissat B."/>
            <person name="Kuo A."/>
            <person name="Liang C."/>
            <person name="Lipzen A."/>
            <person name="Lutzoni F."/>
            <person name="Magnuson J."/>
            <person name="Mondo S."/>
            <person name="Nolan M."/>
            <person name="Ohm R."/>
            <person name="Pangilinan J."/>
            <person name="Park H.-J."/>
            <person name="Ramirez L."/>
            <person name="Alfaro M."/>
            <person name="Sun H."/>
            <person name="Tritt A."/>
            <person name="Yoshinaga Y."/>
            <person name="Zwiers L.-H."/>
            <person name="Turgeon B."/>
            <person name="Goodwin S."/>
            <person name="Spatafora J."/>
            <person name="Crous P."/>
            <person name="Grigoriev I."/>
        </authorList>
    </citation>
    <scope>NUCLEOTIDE SEQUENCE</scope>
    <source>
        <strain evidence="3">CBS 473.64</strain>
    </source>
</reference>
<feature type="transmembrane region" description="Helical" evidence="2">
    <location>
        <begin position="31"/>
        <end position="52"/>
    </location>
</feature>
<keyword evidence="2" id="KW-1133">Transmembrane helix</keyword>
<evidence type="ECO:0000313" key="4">
    <source>
        <dbReference type="Proteomes" id="UP000799753"/>
    </source>
</evidence>
<dbReference type="EMBL" id="MU006784">
    <property type="protein sequence ID" value="KAF2640456.1"/>
    <property type="molecule type" value="Genomic_DNA"/>
</dbReference>
<keyword evidence="4" id="KW-1185">Reference proteome</keyword>
<feature type="region of interest" description="Disordered" evidence="1">
    <location>
        <begin position="1"/>
        <end position="24"/>
    </location>
</feature>
<dbReference type="Proteomes" id="UP000799753">
    <property type="component" value="Unassembled WGS sequence"/>
</dbReference>